<dbReference type="InterPro" id="IPR038765">
    <property type="entry name" value="Papain-like_cys_pep_sf"/>
</dbReference>
<protein>
    <submittedName>
        <fullName evidence="1">Uncharacterized protein</fullName>
    </submittedName>
</protein>
<sequence>MSELLSRLRGFKDKIQKKIVDTAAASGLLVGHNKLLDGLIFGGFEHLTELGKSLSPEVVKALAYQKLMERLLETMPSYDSAQPLLGSEEDQEIFFTYKTRRFLEAALPGDVILVRGNQRISRIIQTLTTSPYSHSAYYLGQGELIEAEPEGVVISPISKYINLDLRICRPSLLDKEGLAKVNAFMERMLVEQPKYDVVNIEKLLFKYAYSKFRPDTKVYIGGSTDFERLYICSGMIARAFQEAGYPIAPSLRFRHQKERRKKARLETVEDYFKLALHRTKNYSQIVPCDFDNSPFFATVKFMYLDTQIKAQRHRSFDMEG</sequence>
<accession>A0A1F6GA38</accession>
<dbReference type="EMBL" id="MFNE01000030">
    <property type="protein sequence ID" value="OGG94968.1"/>
    <property type="molecule type" value="Genomic_DNA"/>
</dbReference>
<evidence type="ECO:0000313" key="1">
    <source>
        <dbReference type="EMBL" id="OGG94968.1"/>
    </source>
</evidence>
<dbReference type="AlphaFoldDB" id="A0A1F6GA38"/>
<dbReference type="SUPFAM" id="SSF54001">
    <property type="entry name" value="Cysteine proteinases"/>
    <property type="match status" value="1"/>
</dbReference>
<proteinExistence type="predicted"/>
<dbReference type="Proteomes" id="UP000178449">
    <property type="component" value="Unassembled WGS sequence"/>
</dbReference>
<reference evidence="1 2" key="1">
    <citation type="journal article" date="2016" name="Nat. Commun.">
        <title>Thousands of microbial genomes shed light on interconnected biogeochemical processes in an aquifer system.</title>
        <authorList>
            <person name="Anantharaman K."/>
            <person name="Brown C.T."/>
            <person name="Hug L.A."/>
            <person name="Sharon I."/>
            <person name="Castelle C.J."/>
            <person name="Probst A.J."/>
            <person name="Thomas B.C."/>
            <person name="Singh A."/>
            <person name="Wilkins M.J."/>
            <person name="Karaoz U."/>
            <person name="Brodie E.L."/>
            <person name="Williams K.H."/>
            <person name="Hubbard S.S."/>
            <person name="Banfield J.F."/>
        </authorList>
    </citation>
    <scope>NUCLEOTIDE SEQUENCE [LARGE SCALE GENOMIC DNA]</scope>
</reference>
<gene>
    <name evidence="1" type="ORF">A2527_06405</name>
</gene>
<dbReference type="STRING" id="1817772.A2527_06405"/>
<comment type="caution">
    <text evidence="1">The sequence shown here is derived from an EMBL/GenBank/DDBJ whole genome shotgun (WGS) entry which is preliminary data.</text>
</comment>
<evidence type="ECO:0000313" key="2">
    <source>
        <dbReference type="Proteomes" id="UP000178449"/>
    </source>
</evidence>
<organism evidence="1 2">
    <name type="scientific">Candidatus Lambdaproteobacteria bacterium RIFOXYD2_FULL_50_16</name>
    <dbReference type="NCBI Taxonomy" id="1817772"/>
    <lineage>
        <taxon>Bacteria</taxon>
        <taxon>Pseudomonadati</taxon>
        <taxon>Pseudomonadota</taxon>
        <taxon>Candidatus Lambdaproteobacteria</taxon>
    </lineage>
</organism>
<name>A0A1F6GA38_9PROT</name>
<dbReference type="Gene3D" id="3.90.1720.10">
    <property type="entry name" value="endopeptidase domain like (from Nostoc punctiforme)"/>
    <property type="match status" value="1"/>
</dbReference>